<feature type="region of interest" description="Disordered" evidence="1">
    <location>
        <begin position="169"/>
        <end position="210"/>
    </location>
</feature>
<dbReference type="EMBL" id="VDMD01000026">
    <property type="protein sequence ID" value="TRM59713.1"/>
    <property type="molecule type" value="Genomic_DNA"/>
</dbReference>
<evidence type="ECO:0000313" key="2">
    <source>
        <dbReference type="EMBL" id="TRM59713.1"/>
    </source>
</evidence>
<sequence length="303" mass="33138">MSGRPVRHALRRPATIPVRDRKDSAGDWNNFTDANFQYACGVVNTEHEKDQDCPKTPQSYRNQSQGRPISAKRAIHHLLKRMIVPLFPHPLPCLRARAVIFVDCSDDGMYGHCEPKVPAVEVQCLAVQYSNDEDVVVEPSILKALGVVPGTTPAVKRERTPTITPASTAKRVRKANKADPPPPLATRQHLPPMPTTPQNRFSQLRIHPDNTPARINGVQLVCAPPRAESLRHRCIQRHGREPQADELRRDCVSRRIGRDEAGTSAANPALGPSDTGNFGSGSGGDFGGGFGGFDNEGGYGQWS</sequence>
<dbReference type="AlphaFoldDB" id="A0A550C4H9"/>
<gene>
    <name evidence="2" type="ORF">BD626DRAFT_572391</name>
</gene>
<dbReference type="Proteomes" id="UP000320762">
    <property type="component" value="Unassembled WGS sequence"/>
</dbReference>
<feature type="compositionally biased region" description="Polar residues" evidence="1">
    <location>
        <begin position="56"/>
        <end position="67"/>
    </location>
</feature>
<feature type="compositionally biased region" description="Gly residues" evidence="1">
    <location>
        <begin position="278"/>
        <end position="303"/>
    </location>
</feature>
<feature type="region of interest" description="Disordered" evidence="1">
    <location>
        <begin position="258"/>
        <end position="303"/>
    </location>
</feature>
<protein>
    <submittedName>
        <fullName evidence="2">Uncharacterized protein</fullName>
    </submittedName>
</protein>
<organism evidence="2 3">
    <name type="scientific">Schizophyllum amplum</name>
    <dbReference type="NCBI Taxonomy" id="97359"/>
    <lineage>
        <taxon>Eukaryota</taxon>
        <taxon>Fungi</taxon>
        <taxon>Dikarya</taxon>
        <taxon>Basidiomycota</taxon>
        <taxon>Agaricomycotina</taxon>
        <taxon>Agaricomycetes</taxon>
        <taxon>Agaricomycetidae</taxon>
        <taxon>Agaricales</taxon>
        <taxon>Schizophyllaceae</taxon>
        <taxon>Schizophyllum</taxon>
    </lineage>
</organism>
<comment type="caution">
    <text evidence="2">The sequence shown here is derived from an EMBL/GenBank/DDBJ whole genome shotgun (WGS) entry which is preliminary data.</text>
</comment>
<name>A0A550C4H9_9AGAR</name>
<keyword evidence="3" id="KW-1185">Reference proteome</keyword>
<feature type="region of interest" description="Disordered" evidence="1">
    <location>
        <begin position="47"/>
        <end position="67"/>
    </location>
</feature>
<proteinExistence type="predicted"/>
<reference evidence="2 3" key="1">
    <citation type="journal article" date="2019" name="New Phytol.">
        <title>Comparative genomics reveals unique wood-decay strategies and fruiting body development in the Schizophyllaceae.</title>
        <authorList>
            <person name="Almasi E."/>
            <person name="Sahu N."/>
            <person name="Krizsan K."/>
            <person name="Balint B."/>
            <person name="Kovacs G.M."/>
            <person name="Kiss B."/>
            <person name="Cseklye J."/>
            <person name="Drula E."/>
            <person name="Henrissat B."/>
            <person name="Nagy I."/>
            <person name="Chovatia M."/>
            <person name="Adam C."/>
            <person name="LaButti K."/>
            <person name="Lipzen A."/>
            <person name="Riley R."/>
            <person name="Grigoriev I.V."/>
            <person name="Nagy L.G."/>
        </authorList>
    </citation>
    <scope>NUCLEOTIDE SEQUENCE [LARGE SCALE GENOMIC DNA]</scope>
    <source>
        <strain evidence="2 3">NL-1724</strain>
    </source>
</reference>
<evidence type="ECO:0000256" key="1">
    <source>
        <dbReference type="SAM" id="MobiDB-lite"/>
    </source>
</evidence>
<evidence type="ECO:0000313" key="3">
    <source>
        <dbReference type="Proteomes" id="UP000320762"/>
    </source>
</evidence>
<accession>A0A550C4H9</accession>